<dbReference type="Proteomes" id="UP000326939">
    <property type="component" value="Chromosome 15"/>
</dbReference>
<accession>A0A5N5JYB4</accession>
<keyword evidence="2" id="KW-1185">Reference proteome</keyword>
<comment type="caution">
    <text evidence="1">The sequence shown here is derived from an EMBL/GenBank/DDBJ whole genome shotgun (WGS) entry which is preliminary data.</text>
</comment>
<evidence type="ECO:0000313" key="2">
    <source>
        <dbReference type="Proteomes" id="UP000326939"/>
    </source>
</evidence>
<sequence>MQKCNAKATLEEPQQQATVIGLPPKKINLISCESLTHVSDIKLIRTDTTLDLSQKAEKGMPSKSSRFAIYKLRPHDSFSYFRCGIFNPGNSDLPTCHRDADWFCLKLVMNILQEEFNSRGTLLEFPTKMRKYLL</sequence>
<proteinExistence type="predicted"/>
<dbReference type="AlphaFoldDB" id="A0A5N5JYB4"/>
<protein>
    <submittedName>
        <fullName evidence="1">Uncharacterized protein</fullName>
    </submittedName>
</protein>
<gene>
    <name evidence="1" type="ORF">DKX38_021898</name>
</gene>
<organism evidence="1 2">
    <name type="scientific">Salix brachista</name>
    <dbReference type="NCBI Taxonomy" id="2182728"/>
    <lineage>
        <taxon>Eukaryota</taxon>
        <taxon>Viridiplantae</taxon>
        <taxon>Streptophyta</taxon>
        <taxon>Embryophyta</taxon>
        <taxon>Tracheophyta</taxon>
        <taxon>Spermatophyta</taxon>
        <taxon>Magnoliopsida</taxon>
        <taxon>eudicotyledons</taxon>
        <taxon>Gunneridae</taxon>
        <taxon>Pentapetalae</taxon>
        <taxon>rosids</taxon>
        <taxon>fabids</taxon>
        <taxon>Malpighiales</taxon>
        <taxon>Salicaceae</taxon>
        <taxon>Saliceae</taxon>
        <taxon>Salix</taxon>
    </lineage>
</organism>
<reference evidence="2" key="1">
    <citation type="journal article" date="2019" name="Gigascience">
        <title>De novo genome assembly of the endangered Acer yangbiense, a plant species with extremely small populations endemic to Yunnan Province, China.</title>
        <authorList>
            <person name="Yang J."/>
            <person name="Wariss H.M."/>
            <person name="Tao L."/>
            <person name="Zhang R."/>
            <person name="Yun Q."/>
            <person name="Hollingsworth P."/>
            <person name="Dao Z."/>
            <person name="Luo G."/>
            <person name="Guo H."/>
            <person name="Ma Y."/>
            <person name="Sun W."/>
        </authorList>
    </citation>
    <scope>NUCLEOTIDE SEQUENCE [LARGE SCALE GENOMIC DNA]</scope>
    <source>
        <strain evidence="2">cv. br00</strain>
    </source>
</reference>
<dbReference type="EMBL" id="VDCV01000015">
    <property type="protein sequence ID" value="KAB5524149.1"/>
    <property type="molecule type" value="Genomic_DNA"/>
</dbReference>
<name>A0A5N5JYB4_9ROSI</name>
<dbReference type="PANTHER" id="PTHR34892">
    <property type="entry name" value="VACUOLAR ATP SYNTHASE CATALYTIC SUBUNIT-RELATED / V-ATPASE-RELATED / VACUOLAR PROTON PUMP-LIKE PROTEIN"/>
    <property type="match status" value="1"/>
</dbReference>
<evidence type="ECO:0000313" key="1">
    <source>
        <dbReference type="EMBL" id="KAB5524149.1"/>
    </source>
</evidence>
<dbReference type="PANTHER" id="PTHR34892:SF2">
    <property type="entry name" value="VACUOLAR ATP SYNTHASE CATALYTIC SUBUNIT-RELATED _ V-ATPASE-RELATED _ VACUOLAR PROTON PUMP-LIKE PROTEIN"/>
    <property type="match status" value="1"/>
</dbReference>